<dbReference type="OrthoDB" id="7063004at2"/>
<sequence>MNLKALLLVRDMEKKREDQAAVSLQQARQQHDLQHRRLQGLEQYRLEYLNSAQERGKGGLQSMRFGHYHAFVGKLDTGIQQQRGNLQRLQQVVEQRQKLWMEKQQRRKAIDNLIEKHEKEIDVKRQKQEQKTSDEYAMQGFMRRRRSI</sequence>
<evidence type="ECO:0000256" key="10">
    <source>
        <dbReference type="ARBA" id="ARBA00023225"/>
    </source>
</evidence>
<evidence type="ECO:0000313" key="13">
    <source>
        <dbReference type="Proteomes" id="UP000288293"/>
    </source>
</evidence>
<dbReference type="InterPro" id="IPR053716">
    <property type="entry name" value="Flag_assembly_chemotaxis_eff"/>
</dbReference>
<evidence type="ECO:0000256" key="4">
    <source>
        <dbReference type="ARBA" id="ARBA00022448"/>
    </source>
</evidence>
<keyword evidence="12" id="KW-0282">Flagellum</keyword>
<comment type="similarity">
    <text evidence="2">Belongs to the FliJ family.</text>
</comment>
<dbReference type="InterPro" id="IPR018006">
    <property type="entry name" value="Flag_FliJ_proteobac"/>
</dbReference>
<evidence type="ECO:0000256" key="11">
    <source>
        <dbReference type="SAM" id="MobiDB-lite"/>
    </source>
</evidence>
<dbReference type="PIRSF" id="PIRSF019404">
    <property type="entry name" value="FliJ"/>
    <property type="match status" value="1"/>
</dbReference>
<dbReference type="PRINTS" id="PR01004">
    <property type="entry name" value="FLGFLIJ"/>
</dbReference>
<dbReference type="InterPro" id="IPR052570">
    <property type="entry name" value="FliJ"/>
</dbReference>
<feature type="region of interest" description="Disordered" evidence="11">
    <location>
        <begin position="122"/>
        <end position="148"/>
    </location>
</feature>
<dbReference type="NCBIfam" id="TIGR02473">
    <property type="entry name" value="flagell_FliJ"/>
    <property type="match status" value="1"/>
</dbReference>
<evidence type="ECO:0000256" key="1">
    <source>
        <dbReference type="ARBA" id="ARBA00004413"/>
    </source>
</evidence>
<dbReference type="RefSeq" id="WP_126804210.1">
    <property type="nucleotide sequence ID" value="NZ_PIPL01000002.1"/>
</dbReference>
<dbReference type="Proteomes" id="UP000288293">
    <property type="component" value="Unassembled WGS sequence"/>
</dbReference>
<dbReference type="AlphaFoldDB" id="A0A432W4X4"/>
<evidence type="ECO:0000256" key="6">
    <source>
        <dbReference type="ARBA" id="ARBA00022500"/>
    </source>
</evidence>
<keyword evidence="12" id="KW-0969">Cilium</keyword>
<keyword evidence="12" id="KW-0966">Cell projection</keyword>
<feature type="compositionally biased region" description="Basic and acidic residues" evidence="11">
    <location>
        <begin position="122"/>
        <end position="134"/>
    </location>
</feature>
<evidence type="ECO:0000256" key="5">
    <source>
        <dbReference type="ARBA" id="ARBA00022475"/>
    </source>
</evidence>
<proteinExistence type="inferred from homology"/>
<dbReference type="GO" id="GO:0005886">
    <property type="term" value="C:plasma membrane"/>
    <property type="evidence" value="ECO:0007669"/>
    <property type="project" value="UniProtKB-SubCell"/>
</dbReference>
<keyword evidence="9" id="KW-0472">Membrane</keyword>
<dbReference type="GO" id="GO:0009288">
    <property type="term" value="C:bacterial-type flagellum"/>
    <property type="evidence" value="ECO:0007669"/>
    <property type="project" value="InterPro"/>
</dbReference>
<dbReference type="InterPro" id="IPR012823">
    <property type="entry name" value="Flagell_FliJ"/>
</dbReference>
<evidence type="ECO:0000256" key="7">
    <source>
        <dbReference type="ARBA" id="ARBA00022795"/>
    </source>
</evidence>
<dbReference type="GO" id="GO:0006935">
    <property type="term" value="P:chemotaxis"/>
    <property type="evidence" value="ECO:0007669"/>
    <property type="project" value="UniProtKB-KW"/>
</dbReference>
<keyword evidence="8" id="KW-0653">Protein transport</keyword>
<dbReference type="GO" id="GO:0003774">
    <property type="term" value="F:cytoskeletal motor activity"/>
    <property type="evidence" value="ECO:0007669"/>
    <property type="project" value="InterPro"/>
</dbReference>
<keyword evidence="4" id="KW-0813">Transport</keyword>
<keyword evidence="6" id="KW-0145">Chemotaxis</keyword>
<keyword evidence="10" id="KW-1006">Bacterial flagellum protein export</keyword>
<comment type="caution">
    <text evidence="12">The sequence shown here is derived from an EMBL/GenBank/DDBJ whole genome shotgun (WGS) entry which is preliminary data.</text>
</comment>
<evidence type="ECO:0000313" key="12">
    <source>
        <dbReference type="EMBL" id="RUO24509.1"/>
    </source>
</evidence>
<dbReference type="GO" id="GO:0071973">
    <property type="term" value="P:bacterial-type flagellum-dependent cell motility"/>
    <property type="evidence" value="ECO:0007669"/>
    <property type="project" value="InterPro"/>
</dbReference>
<gene>
    <name evidence="12" type="primary">fliJ</name>
    <name evidence="12" type="ORF">CWE09_11705</name>
</gene>
<dbReference type="PANTHER" id="PTHR38786">
    <property type="entry name" value="FLAGELLAR FLIJ PROTEIN"/>
    <property type="match status" value="1"/>
</dbReference>
<dbReference type="PANTHER" id="PTHR38786:SF1">
    <property type="entry name" value="FLAGELLAR FLIJ PROTEIN"/>
    <property type="match status" value="1"/>
</dbReference>
<name>A0A432W4X4_9GAMM</name>
<dbReference type="GO" id="GO:0015031">
    <property type="term" value="P:protein transport"/>
    <property type="evidence" value="ECO:0007669"/>
    <property type="project" value="UniProtKB-KW"/>
</dbReference>
<keyword evidence="13" id="KW-1185">Reference proteome</keyword>
<evidence type="ECO:0000256" key="3">
    <source>
        <dbReference type="ARBA" id="ARBA00020392"/>
    </source>
</evidence>
<evidence type="ECO:0000256" key="9">
    <source>
        <dbReference type="ARBA" id="ARBA00023136"/>
    </source>
</evidence>
<dbReference type="EMBL" id="PIPL01000002">
    <property type="protein sequence ID" value="RUO24509.1"/>
    <property type="molecule type" value="Genomic_DNA"/>
</dbReference>
<dbReference type="GO" id="GO:0044781">
    <property type="term" value="P:bacterial-type flagellum organization"/>
    <property type="evidence" value="ECO:0007669"/>
    <property type="project" value="UniProtKB-KW"/>
</dbReference>
<organism evidence="12 13">
    <name type="scientific">Aliidiomarina minuta</name>
    <dbReference type="NCBI Taxonomy" id="880057"/>
    <lineage>
        <taxon>Bacteria</taxon>
        <taxon>Pseudomonadati</taxon>
        <taxon>Pseudomonadota</taxon>
        <taxon>Gammaproteobacteria</taxon>
        <taxon>Alteromonadales</taxon>
        <taxon>Idiomarinaceae</taxon>
        <taxon>Aliidiomarina</taxon>
    </lineage>
</organism>
<evidence type="ECO:0000256" key="2">
    <source>
        <dbReference type="ARBA" id="ARBA00010004"/>
    </source>
</evidence>
<accession>A0A432W4X4</accession>
<evidence type="ECO:0000256" key="8">
    <source>
        <dbReference type="ARBA" id="ARBA00022927"/>
    </source>
</evidence>
<protein>
    <recommendedName>
        <fullName evidence="3">Flagellar FliJ protein</fullName>
    </recommendedName>
</protein>
<reference evidence="12 13" key="1">
    <citation type="journal article" date="2011" name="Front. Microbiol.">
        <title>Genomic signatures of strain selection and enhancement in Bacillus atrophaeus var. globigii, a historical biowarfare simulant.</title>
        <authorList>
            <person name="Gibbons H.S."/>
            <person name="Broomall S.M."/>
            <person name="McNew L.A."/>
            <person name="Daligault H."/>
            <person name="Chapman C."/>
            <person name="Bruce D."/>
            <person name="Karavis M."/>
            <person name="Krepps M."/>
            <person name="McGregor P.A."/>
            <person name="Hong C."/>
            <person name="Park K.H."/>
            <person name="Akmal A."/>
            <person name="Feldman A."/>
            <person name="Lin J.S."/>
            <person name="Chang W.E."/>
            <person name="Higgs B.W."/>
            <person name="Demirev P."/>
            <person name="Lindquist J."/>
            <person name="Liem A."/>
            <person name="Fochler E."/>
            <person name="Read T.D."/>
            <person name="Tapia R."/>
            <person name="Johnson S."/>
            <person name="Bishop-Lilly K.A."/>
            <person name="Detter C."/>
            <person name="Han C."/>
            <person name="Sozhamannan S."/>
            <person name="Rosenzweig C.N."/>
            <person name="Skowronski E.W."/>
        </authorList>
    </citation>
    <scope>NUCLEOTIDE SEQUENCE [LARGE SCALE GENOMIC DNA]</scope>
    <source>
        <strain evidence="12 13">MLST1</strain>
    </source>
</reference>
<dbReference type="Gene3D" id="1.10.287.1700">
    <property type="match status" value="1"/>
</dbReference>
<dbReference type="Pfam" id="PF02050">
    <property type="entry name" value="FliJ"/>
    <property type="match status" value="1"/>
</dbReference>
<keyword evidence="5" id="KW-1003">Cell membrane</keyword>
<comment type="subcellular location">
    <subcellularLocation>
        <location evidence="1">Cell membrane</location>
        <topology evidence="1">Peripheral membrane protein</topology>
        <orientation evidence="1">Cytoplasmic side</orientation>
    </subcellularLocation>
</comment>
<keyword evidence="7" id="KW-1005">Bacterial flagellum biogenesis</keyword>